<dbReference type="SUPFAM" id="SSF74650">
    <property type="entry name" value="Galactose mutarotase-like"/>
    <property type="match status" value="1"/>
</dbReference>
<dbReference type="InterPro" id="IPR011013">
    <property type="entry name" value="Gal_mutarotase_sf_dom"/>
</dbReference>
<dbReference type="WBParaSite" id="GPUH_0000169601-mRNA-1">
    <property type="protein sequence ID" value="GPUH_0000169601-mRNA-1"/>
    <property type="gene ID" value="GPUH_0000169601"/>
</dbReference>
<protein>
    <submittedName>
        <fullName evidence="3">GMC_oxred_C domain-containing protein</fullName>
    </submittedName>
</protein>
<dbReference type="GO" id="GO:0005975">
    <property type="term" value="P:carbohydrate metabolic process"/>
    <property type="evidence" value="ECO:0007669"/>
    <property type="project" value="InterPro"/>
</dbReference>
<gene>
    <name evidence="1" type="ORF">GPUH_LOCUS1692</name>
</gene>
<evidence type="ECO:0000313" key="2">
    <source>
        <dbReference type="Proteomes" id="UP000271098"/>
    </source>
</evidence>
<accession>A0A183CZ01</accession>
<dbReference type="GO" id="GO:0030246">
    <property type="term" value="F:carbohydrate binding"/>
    <property type="evidence" value="ECO:0007669"/>
    <property type="project" value="InterPro"/>
</dbReference>
<dbReference type="Proteomes" id="UP000271098">
    <property type="component" value="Unassembled WGS sequence"/>
</dbReference>
<dbReference type="GO" id="GO:0003824">
    <property type="term" value="F:catalytic activity"/>
    <property type="evidence" value="ECO:0007669"/>
    <property type="project" value="InterPro"/>
</dbReference>
<evidence type="ECO:0000313" key="1">
    <source>
        <dbReference type="EMBL" id="VDK30710.1"/>
    </source>
</evidence>
<proteinExistence type="predicted"/>
<sequence>MPTETVIEDDGLRCTVLGAQPTGVTSRNGALMLMVDREMINDDGKGLGYYEASEQILEHLLYPADLFQSSGAQSSTGTGVNTATALPPLPSNIQLINARYIAPGTVLISMRKLPFDCSTKPSFKTSTNTDLLRQFFESFQGSIFESNLTGTKTGKKVSPQMVSNYFDYPLHIVTFLLKFDQIT</sequence>
<evidence type="ECO:0000313" key="3">
    <source>
        <dbReference type="WBParaSite" id="GPUH_0000169601-mRNA-1"/>
    </source>
</evidence>
<reference evidence="3" key="1">
    <citation type="submission" date="2016-06" db="UniProtKB">
        <authorList>
            <consortium name="WormBaseParasite"/>
        </authorList>
    </citation>
    <scope>IDENTIFICATION</scope>
</reference>
<organism evidence="3">
    <name type="scientific">Gongylonema pulchrum</name>
    <dbReference type="NCBI Taxonomy" id="637853"/>
    <lineage>
        <taxon>Eukaryota</taxon>
        <taxon>Metazoa</taxon>
        <taxon>Ecdysozoa</taxon>
        <taxon>Nematoda</taxon>
        <taxon>Chromadorea</taxon>
        <taxon>Rhabditida</taxon>
        <taxon>Spirurina</taxon>
        <taxon>Spiruromorpha</taxon>
        <taxon>Spiruroidea</taxon>
        <taxon>Gongylonematidae</taxon>
        <taxon>Gongylonema</taxon>
    </lineage>
</organism>
<reference evidence="1 2" key="2">
    <citation type="submission" date="2018-11" db="EMBL/GenBank/DDBJ databases">
        <authorList>
            <consortium name="Pathogen Informatics"/>
        </authorList>
    </citation>
    <scope>NUCLEOTIDE SEQUENCE [LARGE SCALE GENOMIC DNA]</scope>
</reference>
<dbReference type="AlphaFoldDB" id="A0A183CZ01"/>
<name>A0A183CZ01_9BILA</name>
<dbReference type="EMBL" id="UYRT01002165">
    <property type="protein sequence ID" value="VDK30710.1"/>
    <property type="molecule type" value="Genomic_DNA"/>
</dbReference>
<dbReference type="Gene3D" id="2.70.98.30">
    <property type="entry name" value="Golgi alpha-mannosidase II, domain 4"/>
    <property type="match status" value="1"/>
</dbReference>
<keyword evidence="2" id="KW-1185">Reference proteome</keyword>
<dbReference type="OrthoDB" id="5876107at2759"/>